<comment type="caution">
    <text evidence="1">The sequence shown here is derived from an EMBL/GenBank/DDBJ whole genome shotgun (WGS) entry which is preliminary data.</text>
</comment>
<proteinExistence type="predicted"/>
<protein>
    <submittedName>
        <fullName evidence="1">Uncharacterized protein</fullName>
    </submittedName>
</protein>
<dbReference type="AlphaFoldDB" id="A0A2P5BUA4"/>
<reference evidence="2" key="1">
    <citation type="submission" date="2016-06" db="EMBL/GenBank/DDBJ databases">
        <title>Parallel loss of symbiosis genes in relatives of nitrogen-fixing non-legume Parasponia.</title>
        <authorList>
            <person name="Van Velzen R."/>
            <person name="Holmer R."/>
            <person name="Bu F."/>
            <person name="Rutten L."/>
            <person name="Van Zeijl A."/>
            <person name="Liu W."/>
            <person name="Santuari L."/>
            <person name="Cao Q."/>
            <person name="Sharma T."/>
            <person name="Shen D."/>
            <person name="Roswanjaya Y."/>
            <person name="Wardhani T."/>
            <person name="Kalhor M.S."/>
            <person name="Jansen J."/>
            <person name="Van den Hoogen J."/>
            <person name="Gungor B."/>
            <person name="Hartog M."/>
            <person name="Hontelez J."/>
            <person name="Verver J."/>
            <person name="Yang W.-C."/>
            <person name="Schijlen E."/>
            <person name="Repin R."/>
            <person name="Schilthuizen M."/>
            <person name="Schranz E."/>
            <person name="Heidstra R."/>
            <person name="Miyata K."/>
            <person name="Fedorova E."/>
            <person name="Kohlen W."/>
            <person name="Bisseling T."/>
            <person name="Smit S."/>
            <person name="Geurts R."/>
        </authorList>
    </citation>
    <scope>NUCLEOTIDE SEQUENCE [LARGE SCALE GENOMIC DNA]</scope>
    <source>
        <strain evidence="2">cv. WU1-14</strain>
    </source>
</reference>
<evidence type="ECO:0000313" key="2">
    <source>
        <dbReference type="Proteomes" id="UP000237105"/>
    </source>
</evidence>
<evidence type="ECO:0000313" key="1">
    <source>
        <dbReference type="EMBL" id="PON52372.1"/>
    </source>
</evidence>
<organism evidence="1 2">
    <name type="scientific">Parasponia andersonii</name>
    <name type="common">Sponia andersonii</name>
    <dbReference type="NCBI Taxonomy" id="3476"/>
    <lineage>
        <taxon>Eukaryota</taxon>
        <taxon>Viridiplantae</taxon>
        <taxon>Streptophyta</taxon>
        <taxon>Embryophyta</taxon>
        <taxon>Tracheophyta</taxon>
        <taxon>Spermatophyta</taxon>
        <taxon>Magnoliopsida</taxon>
        <taxon>eudicotyledons</taxon>
        <taxon>Gunneridae</taxon>
        <taxon>Pentapetalae</taxon>
        <taxon>rosids</taxon>
        <taxon>fabids</taxon>
        <taxon>Rosales</taxon>
        <taxon>Cannabaceae</taxon>
        <taxon>Parasponia</taxon>
    </lineage>
</organism>
<gene>
    <name evidence="1" type="ORF">PanWU01x14_209660</name>
</gene>
<accession>A0A2P5BUA4</accession>
<keyword evidence="2" id="KW-1185">Reference proteome</keyword>
<dbReference type="EMBL" id="JXTB01000220">
    <property type="protein sequence ID" value="PON52372.1"/>
    <property type="molecule type" value="Genomic_DNA"/>
</dbReference>
<name>A0A2P5BUA4_PARAD</name>
<sequence length="74" mass="8345">MYNNLEVVDDDETRLYSLKVSKTEVRRHTVAGKSHRRQNLLRAGCVVRLRNGASLMAIASSVTRILCGPMRGWS</sequence>
<dbReference type="Proteomes" id="UP000237105">
    <property type="component" value="Unassembled WGS sequence"/>
</dbReference>